<feature type="compositionally biased region" description="Low complexity" evidence="5">
    <location>
        <begin position="207"/>
        <end position="230"/>
    </location>
</feature>
<sequence length="247" mass="25688">MAAKTESDSSALRVAYVPGVTPGKWLGRWRERSARPLDAFPVEETAAEAMLRSGEAHLAFLRFPAEGYARPQGLSAVPLYVEQPVVLAPRDHELSLFDELDLAALAGETLLDPAEMGGAGIGVEVVASGAGLMLLPMSVARLHSRRDVVARPVRDAAATRIVLAWPEDADSDTIQEFVGVVRGRTANSSRQPSAEAPRSGKAGKGAGTKSAKSTGKGTGTAAGTRSARAAGRGGRTAGGAAPRRRGR</sequence>
<dbReference type="GO" id="GO:0003677">
    <property type="term" value="F:DNA binding"/>
    <property type="evidence" value="ECO:0007669"/>
    <property type="project" value="UniProtKB-KW"/>
</dbReference>
<evidence type="ECO:0000256" key="1">
    <source>
        <dbReference type="ARBA" id="ARBA00009437"/>
    </source>
</evidence>
<reference evidence="7" key="1">
    <citation type="submission" date="2014-07" db="EMBL/GenBank/DDBJ databases">
        <authorList>
            <person name="Urmite Genomes Urmite Genomes"/>
        </authorList>
    </citation>
    <scope>NUCLEOTIDE SEQUENCE</scope>
    <source>
        <strain evidence="7">11W110_air</strain>
    </source>
</reference>
<dbReference type="Gene3D" id="3.40.190.290">
    <property type="match status" value="1"/>
</dbReference>
<evidence type="ECO:0000256" key="2">
    <source>
        <dbReference type="ARBA" id="ARBA00023015"/>
    </source>
</evidence>
<organism evidence="7">
    <name type="scientific">Arthrobacter saudimassiliensis</name>
    <dbReference type="NCBI Taxonomy" id="1461584"/>
    <lineage>
        <taxon>Bacteria</taxon>
        <taxon>Bacillati</taxon>
        <taxon>Actinomycetota</taxon>
        <taxon>Actinomycetes</taxon>
        <taxon>Micrococcales</taxon>
        <taxon>Micrococcaceae</taxon>
        <taxon>Arthrobacter</taxon>
    </lineage>
</organism>
<dbReference type="GO" id="GO:0003700">
    <property type="term" value="F:DNA-binding transcription factor activity"/>
    <property type="evidence" value="ECO:0007669"/>
    <property type="project" value="TreeGrafter"/>
</dbReference>
<keyword evidence="4" id="KW-0804">Transcription</keyword>
<dbReference type="Pfam" id="PF03466">
    <property type="entry name" value="LysR_substrate"/>
    <property type="match status" value="1"/>
</dbReference>
<evidence type="ECO:0000256" key="3">
    <source>
        <dbReference type="ARBA" id="ARBA00023125"/>
    </source>
</evidence>
<gene>
    <name evidence="7" type="ORF">BN1051_00504</name>
</gene>
<dbReference type="GO" id="GO:0032993">
    <property type="term" value="C:protein-DNA complex"/>
    <property type="evidence" value="ECO:0007669"/>
    <property type="project" value="TreeGrafter"/>
</dbReference>
<dbReference type="InterPro" id="IPR005119">
    <property type="entry name" value="LysR_subst-bd"/>
</dbReference>
<evidence type="ECO:0000256" key="4">
    <source>
        <dbReference type="ARBA" id="ARBA00023163"/>
    </source>
</evidence>
<dbReference type="EMBL" id="LN483070">
    <property type="protein sequence ID" value="CEA07191.1"/>
    <property type="molecule type" value="Genomic_DNA"/>
</dbReference>
<dbReference type="AlphaFoldDB" id="A0A078MQU4"/>
<evidence type="ECO:0000259" key="6">
    <source>
        <dbReference type="Pfam" id="PF03466"/>
    </source>
</evidence>
<evidence type="ECO:0000256" key="5">
    <source>
        <dbReference type="SAM" id="MobiDB-lite"/>
    </source>
</evidence>
<proteinExistence type="inferred from homology"/>
<keyword evidence="2" id="KW-0805">Transcription regulation</keyword>
<protein>
    <submittedName>
        <fullName evidence="7">DNA-binding transcriptional regulator HcaR</fullName>
    </submittedName>
</protein>
<dbReference type="PANTHER" id="PTHR30346">
    <property type="entry name" value="TRANSCRIPTIONAL DUAL REGULATOR HCAR-RELATED"/>
    <property type="match status" value="1"/>
</dbReference>
<accession>A0A078MQU4</accession>
<dbReference type="SUPFAM" id="SSF53850">
    <property type="entry name" value="Periplasmic binding protein-like II"/>
    <property type="match status" value="1"/>
</dbReference>
<dbReference type="PATRIC" id="fig|1461584.3.peg.496"/>
<evidence type="ECO:0000313" key="7">
    <source>
        <dbReference type="EMBL" id="CEA07191.1"/>
    </source>
</evidence>
<feature type="region of interest" description="Disordered" evidence="5">
    <location>
        <begin position="183"/>
        <end position="247"/>
    </location>
</feature>
<dbReference type="PANTHER" id="PTHR30346:SF0">
    <property type="entry name" value="HCA OPERON TRANSCRIPTIONAL ACTIVATOR HCAR"/>
    <property type="match status" value="1"/>
</dbReference>
<keyword evidence="3 7" id="KW-0238">DNA-binding</keyword>
<name>A0A078MQU4_9MICC</name>
<feature type="domain" description="LysR substrate-binding" evidence="6">
    <location>
        <begin position="45"/>
        <end position="112"/>
    </location>
</feature>
<comment type="similarity">
    <text evidence="1">Belongs to the LysR transcriptional regulatory family.</text>
</comment>